<feature type="compositionally biased region" description="Pro residues" evidence="7">
    <location>
        <begin position="524"/>
        <end position="536"/>
    </location>
</feature>
<dbReference type="Pfam" id="PF01805">
    <property type="entry name" value="Surp"/>
    <property type="match status" value="2"/>
</dbReference>
<evidence type="ECO:0000313" key="11">
    <source>
        <dbReference type="Proteomes" id="UP001230188"/>
    </source>
</evidence>
<gene>
    <name evidence="10" type="ORF">CTAYLR_005322</name>
</gene>
<evidence type="ECO:0000256" key="3">
    <source>
        <dbReference type="ARBA" id="ARBA00022728"/>
    </source>
</evidence>
<protein>
    <recommendedName>
        <fullName evidence="12">Splicing factor 3A subunit 1</fullName>
    </recommendedName>
</protein>
<feature type="domain" description="SURP motif" evidence="9">
    <location>
        <begin position="165"/>
        <end position="207"/>
    </location>
</feature>
<dbReference type="FunFam" id="1.10.10.790:FF:000002">
    <property type="entry name" value="Splicing factor 3A subunit 1"/>
    <property type="match status" value="1"/>
</dbReference>
<feature type="region of interest" description="Disordered" evidence="7">
    <location>
        <begin position="470"/>
        <end position="656"/>
    </location>
</feature>
<evidence type="ECO:0000256" key="4">
    <source>
        <dbReference type="ARBA" id="ARBA00022737"/>
    </source>
</evidence>
<dbReference type="PANTHER" id="PTHR15316">
    <property type="entry name" value="SPLICEOSOME ASSOCIATED PROTEIN 114/SWAP SPLICING FACTOR-RELATED"/>
    <property type="match status" value="1"/>
</dbReference>
<feature type="region of interest" description="Disordered" evidence="7">
    <location>
        <begin position="345"/>
        <end position="364"/>
    </location>
</feature>
<dbReference type="InterPro" id="IPR000626">
    <property type="entry name" value="Ubiquitin-like_dom"/>
</dbReference>
<dbReference type="Pfam" id="PF00240">
    <property type="entry name" value="ubiquitin"/>
    <property type="match status" value="1"/>
</dbReference>
<feature type="compositionally biased region" description="Low complexity" evidence="7">
    <location>
        <begin position="494"/>
        <end position="523"/>
    </location>
</feature>
<dbReference type="GO" id="GO:0071013">
    <property type="term" value="C:catalytic step 2 spliceosome"/>
    <property type="evidence" value="ECO:0007669"/>
    <property type="project" value="TreeGrafter"/>
</dbReference>
<dbReference type="Proteomes" id="UP001230188">
    <property type="component" value="Unassembled WGS sequence"/>
</dbReference>
<evidence type="ECO:0000256" key="7">
    <source>
        <dbReference type="SAM" id="MobiDB-lite"/>
    </source>
</evidence>
<dbReference type="SMART" id="SM00648">
    <property type="entry name" value="SWAP"/>
    <property type="match status" value="2"/>
</dbReference>
<dbReference type="CDD" id="cd01800">
    <property type="entry name" value="Ubl_SF3a120"/>
    <property type="match status" value="1"/>
</dbReference>
<feature type="compositionally biased region" description="Pro residues" evidence="7">
    <location>
        <begin position="622"/>
        <end position="644"/>
    </location>
</feature>
<keyword evidence="11" id="KW-1185">Reference proteome</keyword>
<evidence type="ECO:0000256" key="2">
    <source>
        <dbReference type="ARBA" id="ARBA00022664"/>
    </source>
</evidence>
<dbReference type="Pfam" id="PF12230">
    <property type="entry name" value="PRP21_like_P"/>
    <property type="match status" value="2"/>
</dbReference>
<dbReference type="GO" id="GO:0045292">
    <property type="term" value="P:mRNA cis splicing, via spliceosome"/>
    <property type="evidence" value="ECO:0007669"/>
    <property type="project" value="InterPro"/>
</dbReference>
<dbReference type="InterPro" id="IPR035563">
    <property type="entry name" value="SF3As1_ubi"/>
</dbReference>
<accession>A0AAD7U7P6</accession>
<dbReference type="GO" id="GO:0071004">
    <property type="term" value="C:U2-type prespliceosome"/>
    <property type="evidence" value="ECO:0007669"/>
    <property type="project" value="TreeGrafter"/>
</dbReference>
<dbReference type="Gene3D" id="1.10.10.790">
    <property type="entry name" value="Surp module"/>
    <property type="match status" value="2"/>
</dbReference>
<reference evidence="10" key="1">
    <citation type="submission" date="2023-01" db="EMBL/GenBank/DDBJ databases">
        <title>Metagenome sequencing of chrysophaentin producing Chrysophaeum taylorii.</title>
        <authorList>
            <person name="Davison J."/>
            <person name="Bewley C."/>
        </authorList>
    </citation>
    <scope>NUCLEOTIDE SEQUENCE</scope>
    <source>
        <strain evidence="10">NIES-1699</strain>
    </source>
</reference>
<dbReference type="PANTHER" id="PTHR15316:SF1">
    <property type="entry name" value="SPLICING FACTOR 3A SUBUNIT 1"/>
    <property type="match status" value="1"/>
</dbReference>
<feature type="region of interest" description="Disordered" evidence="7">
    <location>
        <begin position="292"/>
        <end position="320"/>
    </location>
</feature>
<dbReference type="InterPro" id="IPR045146">
    <property type="entry name" value="SF3A1"/>
</dbReference>
<keyword evidence="5" id="KW-0508">mRNA splicing</keyword>
<dbReference type="AlphaFoldDB" id="A0AAD7U7P6"/>
<feature type="domain" description="Ubiquitin-like" evidence="8">
    <location>
        <begin position="680"/>
        <end position="765"/>
    </location>
</feature>
<dbReference type="FunFam" id="1.10.10.790:FF:000001">
    <property type="entry name" value="Splicing factor 3a, subunit 1"/>
    <property type="match status" value="1"/>
</dbReference>
<comment type="subcellular location">
    <subcellularLocation>
        <location evidence="1">Nucleus</location>
    </subcellularLocation>
</comment>
<dbReference type="GO" id="GO:0005686">
    <property type="term" value="C:U2 snRNP"/>
    <property type="evidence" value="ECO:0007669"/>
    <property type="project" value="TreeGrafter"/>
</dbReference>
<dbReference type="InterPro" id="IPR022030">
    <property type="entry name" value="SF3A1_dom"/>
</dbReference>
<feature type="domain" description="SURP motif" evidence="9">
    <location>
        <begin position="37"/>
        <end position="80"/>
    </location>
</feature>
<keyword evidence="6" id="KW-0539">Nucleus</keyword>
<evidence type="ECO:0000256" key="5">
    <source>
        <dbReference type="ARBA" id="ARBA00023187"/>
    </source>
</evidence>
<proteinExistence type="predicted"/>
<evidence type="ECO:0008006" key="12">
    <source>
        <dbReference type="Google" id="ProtNLM"/>
    </source>
</evidence>
<sequence length="766" mass="82781">MSGLAVDMMAQGDEAIAAPRSGEVTGLIKPPPDIRAIVDKTAQFVARNGKSFESRILASQEGQSQKFSFMKPTDPYYGYYEFKIRECEENGGELKAVQPVAPFAEQKQQVAEDVVSARPSVVERKAGLTAPIARALKGVDTTAPPKPLASVPSHPTAISPLDSEIIKLTAQYTAASGRQFLAGLAQREQRNPQFDFLKPTHVLFSYFTALVDAYTKVLAPSAELREELEKCTLEEHCLRRATHRWDWSRRADEAKRREKAQQDAERVAFQSVDWHDFVVVEVIDFPKDEMVGAPPPPPGVAGDEMQTDLAPPPPPLLPTAVPPPPPALPRDDDIKIVSDYAPRVASAAERQGPKTMIDPLTGNEVPIDRMSEHMRIQLLDPRWREEQKRLAERGDTTNSLAAGEQIAHSLSAFARQRNDIFGSTEDEQAALLDENRLVKSKPDDEHGRIIWDGHGSSINRVQAKVLGILNQEQQAGPDDAAGRQIPGVAAPTIPGYEPPLEGAPPGLGVAVVQQQPLAPQDASAPPPPSAPAPTSIPPRHRQAFLPPAVPPLQGLLPAHQQPPPPPATTYAAPLMQQQPPETTTATYPPQPQTLGAPSYASPLMQHQQPLAALQQYPGATGIPPPPPPPPPPAIPPPPGRPGLPPSDGEPEPKRLRVDPETGLVSEADFAMLVGDAPQSISVKVPVDDSNPAWGLKGQSVLVECKATETIRNVKERLSPLLGNMPASKQQLKSPTLGFLKDALTLAHFNIKSGSTIDLVVRSRGRR</sequence>
<dbReference type="InterPro" id="IPR035967">
    <property type="entry name" value="SWAP/Surp_sf"/>
</dbReference>
<dbReference type="PROSITE" id="PS50128">
    <property type="entry name" value="SURP"/>
    <property type="match status" value="2"/>
</dbReference>
<evidence type="ECO:0000313" key="10">
    <source>
        <dbReference type="EMBL" id="KAJ8599334.1"/>
    </source>
</evidence>
<dbReference type="PROSITE" id="PS50053">
    <property type="entry name" value="UBIQUITIN_2"/>
    <property type="match status" value="1"/>
</dbReference>
<dbReference type="InterPro" id="IPR000061">
    <property type="entry name" value="Surp"/>
</dbReference>
<organism evidence="10 11">
    <name type="scientific">Chrysophaeum taylorii</name>
    <dbReference type="NCBI Taxonomy" id="2483200"/>
    <lineage>
        <taxon>Eukaryota</taxon>
        <taxon>Sar</taxon>
        <taxon>Stramenopiles</taxon>
        <taxon>Ochrophyta</taxon>
        <taxon>Pelagophyceae</taxon>
        <taxon>Pelagomonadales</taxon>
        <taxon>Pelagomonadaceae</taxon>
        <taxon>Chrysophaeum</taxon>
    </lineage>
</organism>
<evidence type="ECO:0000256" key="6">
    <source>
        <dbReference type="ARBA" id="ARBA00023242"/>
    </source>
</evidence>
<keyword evidence="3" id="KW-0747">Spliceosome</keyword>
<feature type="compositionally biased region" description="Pro residues" evidence="7">
    <location>
        <begin position="310"/>
        <end position="320"/>
    </location>
</feature>
<dbReference type="GO" id="GO:0000381">
    <property type="term" value="P:regulation of alternative mRNA splicing, via spliceosome"/>
    <property type="evidence" value="ECO:0007669"/>
    <property type="project" value="TreeGrafter"/>
</dbReference>
<feature type="compositionally biased region" description="Low complexity" evidence="7">
    <location>
        <begin position="568"/>
        <end position="587"/>
    </location>
</feature>
<dbReference type="EMBL" id="JAQMWT010000572">
    <property type="protein sequence ID" value="KAJ8599334.1"/>
    <property type="molecule type" value="Genomic_DNA"/>
</dbReference>
<keyword evidence="4" id="KW-0677">Repeat</keyword>
<evidence type="ECO:0000256" key="1">
    <source>
        <dbReference type="ARBA" id="ARBA00004123"/>
    </source>
</evidence>
<dbReference type="SUPFAM" id="SSF109905">
    <property type="entry name" value="Surp module (SWAP domain)"/>
    <property type="match status" value="2"/>
</dbReference>
<evidence type="ECO:0000259" key="8">
    <source>
        <dbReference type="PROSITE" id="PS50053"/>
    </source>
</evidence>
<dbReference type="InterPro" id="IPR029071">
    <property type="entry name" value="Ubiquitin-like_domsf"/>
</dbReference>
<dbReference type="SUPFAM" id="SSF54236">
    <property type="entry name" value="Ubiquitin-like"/>
    <property type="match status" value="1"/>
</dbReference>
<name>A0AAD7U7P6_9STRA</name>
<dbReference type="SMART" id="SM00213">
    <property type="entry name" value="UBQ"/>
    <property type="match status" value="1"/>
</dbReference>
<keyword evidence="2" id="KW-0507">mRNA processing</keyword>
<dbReference type="GO" id="GO:0003723">
    <property type="term" value="F:RNA binding"/>
    <property type="evidence" value="ECO:0007669"/>
    <property type="project" value="InterPro"/>
</dbReference>
<evidence type="ECO:0000259" key="9">
    <source>
        <dbReference type="PROSITE" id="PS50128"/>
    </source>
</evidence>
<comment type="caution">
    <text evidence="10">The sequence shown here is derived from an EMBL/GenBank/DDBJ whole genome shotgun (WGS) entry which is preliminary data.</text>
</comment>
<dbReference type="Gene3D" id="3.10.20.90">
    <property type="entry name" value="Phosphatidylinositol 3-kinase Catalytic Subunit, Chain A, domain 1"/>
    <property type="match status" value="1"/>
</dbReference>